<feature type="signal peptide" evidence="5">
    <location>
        <begin position="1"/>
        <end position="23"/>
    </location>
</feature>
<comment type="similarity">
    <text evidence="4">Belongs to the Omp25/RopB family.</text>
</comment>
<comment type="caution">
    <text evidence="7">The sequence shown here is derived from an EMBL/GenBank/DDBJ whole genome shotgun (WGS) entry which is preliminary data.</text>
</comment>
<sequence length="204" mass="21422">MKKTWTYAAAAAVAATTSVPAFAGTLAEPIVDAPPPAPVVVQNVGGEWGGFYGGLQLGYADVSGDDALDGVEGDNGTYGLHLGYNYDFGQWVVGGELDYDKLDVDLEAGGAPIGQTVDDVTRLKLKAGYDLGRSMVYATAGAARVNTTVGDDTGAFLGLGYSYQLTDQFVMTGEYLHHEFSDLGDNAGFDADADTFTVRASFRF</sequence>
<evidence type="ECO:0000313" key="7">
    <source>
        <dbReference type="EMBL" id="TMM54854.1"/>
    </source>
</evidence>
<proteinExistence type="inferred from homology"/>
<feature type="chain" id="PRO_5024286493" evidence="5">
    <location>
        <begin position="24"/>
        <end position="204"/>
    </location>
</feature>
<dbReference type="EMBL" id="VANS01000001">
    <property type="protein sequence ID" value="TMM54854.1"/>
    <property type="molecule type" value="Genomic_DNA"/>
</dbReference>
<evidence type="ECO:0000256" key="4">
    <source>
        <dbReference type="ARBA" id="ARBA00038306"/>
    </source>
</evidence>
<evidence type="ECO:0000256" key="2">
    <source>
        <dbReference type="ARBA" id="ARBA00022729"/>
    </source>
</evidence>
<dbReference type="Gene3D" id="2.40.160.20">
    <property type="match status" value="1"/>
</dbReference>
<evidence type="ECO:0000256" key="5">
    <source>
        <dbReference type="SAM" id="SignalP"/>
    </source>
</evidence>
<keyword evidence="3" id="KW-0472">Membrane</keyword>
<organism evidence="7 8">
    <name type="scientific">Sulfitobacter sabulilitoris</name>
    <dbReference type="NCBI Taxonomy" id="2562655"/>
    <lineage>
        <taxon>Bacteria</taxon>
        <taxon>Pseudomonadati</taxon>
        <taxon>Pseudomonadota</taxon>
        <taxon>Alphaproteobacteria</taxon>
        <taxon>Rhodobacterales</taxon>
        <taxon>Roseobacteraceae</taxon>
        <taxon>Sulfitobacter</taxon>
    </lineage>
</organism>
<dbReference type="PANTHER" id="PTHR34001">
    <property type="entry name" value="BLL7405 PROTEIN"/>
    <property type="match status" value="1"/>
</dbReference>
<protein>
    <submittedName>
        <fullName evidence="7">Porin family protein</fullName>
    </submittedName>
</protein>
<dbReference type="InterPro" id="IPR011250">
    <property type="entry name" value="OMP/PagP_B-barrel"/>
</dbReference>
<dbReference type="InterPro" id="IPR027385">
    <property type="entry name" value="Beta-barrel_OMP"/>
</dbReference>
<dbReference type="GO" id="GO:0016020">
    <property type="term" value="C:membrane"/>
    <property type="evidence" value="ECO:0007669"/>
    <property type="project" value="UniProtKB-SubCell"/>
</dbReference>
<keyword evidence="2 5" id="KW-0732">Signal</keyword>
<reference evidence="7 8" key="1">
    <citation type="submission" date="2019-05" db="EMBL/GenBank/DDBJ databases">
        <title>Sulfitobacter sabulilitoris sp. nov., isolated from a marine sand.</title>
        <authorList>
            <person name="Yoon J.-H."/>
        </authorList>
    </citation>
    <scope>NUCLEOTIDE SEQUENCE [LARGE SCALE GENOMIC DNA]</scope>
    <source>
        <strain evidence="7 8">HSMS-29</strain>
    </source>
</reference>
<dbReference type="AlphaFoldDB" id="A0A5S3PKA7"/>
<evidence type="ECO:0000256" key="1">
    <source>
        <dbReference type="ARBA" id="ARBA00004370"/>
    </source>
</evidence>
<dbReference type="SUPFAM" id="SSF56925">
    <property type="entry name" value="OMPA-like"/>
    <property type="match status" value="1"/>
</dbReference>
<accession>A0A5S3PKA7</accession>
<dbReference type="OrthoDB" id="268975at2"/>
<dbReference type="PANTHER" id="PTHR34001:SF3">
    <property type="entry name" value="BLL7405 PROTEIN"/>
    <property type="match status" value="1"/>
</dbReference>
<feature type="domain" description="Outer membrane protein beta-barrel" evidence="6">
    <location>
        <begin position="10"/>
        <end position="204"/>
    </location>
</feature>
<gene>
    <name evidence="7" type="ORF">FDT80_04545</name>
</gene>
<evidence type="ECO:0000256" key="3">
    <source>
        <dbReference type="ARBA" id="ARBA00023136"/>
    </source>
</evidence>
<dbReference type="RefSeq" id="WP_138661026.1">
    <property type="nucleotide sequence ID" value="NZ_VANS01000001.1"/>
</dbReference>
<keyword evidence="8" id="KW-1185">Reference proteome</keyword>
<dbReference type="Pfam" id="PF13505">
    <property type="entry name" value="OMP_b-brl"/>
    <property type="match status" value="1"/>
</dbReference>
<dbReference type="Proteomes" id="UP000309550">
    <property type="component" value="Unassembled WGS sequence"/>
</dbReference>
<evidence type="ECO:0000259" key="6">
    <source>
        <dbReference type="Pfam" id="PF13505"/>
    </source>
</evidence>
<dbReference type="InterPro" id="IPR051692">
    <property type="entry name" value="OMP-like"/>
</dbReference>
<comment type="subcellular location">
    <subcellularLocation>
        <location evidence="1">Membrane</location>
    </subcellularLocation>
</comment>
<evidence type="ECO:0000313" key="8">
    <source>
        <dbReference type="Proteomes" id="UP000309550"/>
    </source>
</evidence>
<name>A0A5S3PKA7_9RHOB</name>